<feature type="non-terminal residue" evidence="2">
    <location>
        <position position="1"/>
    </location>
</feature>
<keyword evidence="3" id="KW-1185">Reference proteome</keyword>
<evidence type="ECO:0000256" key="1">
    <source>
        <dbReference type="SAM" id="MobiDB-lite"/>
    </source>
</evidence>
<gene>
    <name evidence="2" type="ORF">KI387_013867</name>
</gene>
<sequence>SPQRGQGDRVSRHRDRSRSPRLRDEHAERPRGCQTTAVDHIREIMKLWQSHYSGDTSGFQEEAWL</sequence>
<comment type="caution">
    <text evidence="2">The sequence shown here is derived from an EMBL/GenBank/DDBJ whole genome shotgun (WGS) entry which is preliminary data.</text>
</comment>
<feature type="compositionally biased region" description="Basic and acidic residues" evidence="1">
    <location>
        <begin position="17"/>
        <end position="31"/>
    </location>
</feature>
<reference evidence="2 3" key="1">
    <citation type="journal article" date="2021" name="Nat. Plants">
        <title>The Taxus genome provides insights into paclitaxel biosynthesis.</title>
        <authorList>
            <person name="Xiong X."/>
            <person name="Gou J."/>
            <person name="Liao Q."/>
            <person name="Li Y."/>
            <person name="Zhou Q."/>
            <person name="Bi G."/>
            <person name="Li C."/>
            <person name="Du R."/>
            <person name="Wang X."/>
            <person name="Sun T."/>
            <person name="Guo L."/>
            <person name="Liang H."/>
            <person name="Lu P."/>
            <person name="Wu Y."/>
            <person name="Zhang Z."/>
            <person name="Ro D.K."/>
            <person name="Shang Y."/>
            <person name="Huang S."/>
            <person name="Yan J."/>
        </authorList>
    </citation>
    <scope>NUCLEOTIDE SEQUENCE [LARGE SCALE GENOMIC DNA]</scope>
    <source>
        <strain evidence="2">Ta-2019</strain>
    </source>
</reference>
<proteinExistence type="predicted"/>
<dbReference type="EMBL" id="JAHRHJ020000009">
    <property type="protein sequence ID" value="KAH9302284.1"/>
    <property type="molecule type" value="Genomic_DNA"/>
</dbReference>
<protein>
    <submittedName>
        <fullName evidence="2">Uncharacterized protein</fullName>
    </submittedName>
</protein>
<feature type="region of interest" description="Disordered" evidence="1">
    <location>
        <begin position="1"/>
        <end position="34"/>
    </location>
</feature>
<feature type="non-terminal residue" evidence="2">
    <location>
        <position position="65"/>
    </location>
</feature>
<accession>A0AA38CT01</accession>
<dbReference type="Proteomes" id="UP000824469">
    <property type="component" value="Unassembled WGS sequence"/>
</dbReference>
<evidence type="ECO:0000313" key="2">
    <source>
        <dbReference type="EMBL" id="KAH9302284.1"/>
    </source>
</evidence>
<organism evidence="2 3">
    <name type="scientific">Taxus chinensis</name>
    <name type="common">Chinese yew</name>
    <name type="synonym">Taxus wallichiana var. chinensis</name>
    <dbReference type="NCBI Taxonomy" id="29808"/>
    <lineage>
        <taxon>Eukaryota</taxon>
        <taxon>Viridiplantae</taxon>
        <taxon>Streptophyta</taxon>
        <taxon>Embryophyta</taxon>
        <taxon>Tracheophyta</taxon>
        <taxon>Spermatophyta</taxon>
        <taxon>Pinopsida</taxon>
        <taxon>Pinidae</taxon>
        <taxon>Conifers II</taxon>
        <taxon>Cupressales</taxon>
        <taxon>Taxaceae</taxon>
        <taxon>Taxus</taxon>
    </lineage>
</organism>
<dbReference type="AlphaFoldDB" id="A0AA38CT01"/>
<evidence type="ECO:0000313" key="3">
    <source>
        <dbReference type="Proteomes" id="UP000824469"/>
    </source>
</evidence>
<feature type="compositionally biased region" description="Basic and acidic residues" evidence="1">
    <location>
        <begin position="1"/>
        <end position="10"/>
    </location>
</feature>
<name>A0AA38CT01_TAXCH</name>